<organism evidence="1 2">
    <name type="scientific">Sphingobium subterraneum</name>
    <dbReference type="NCBI Taxonomy" id="627688"/>
    <lineage>
        <taxon>Bacteria</taxon>
        <taxon>Pseudomonadati</taxon>
        <taxon>Pseudomonadota</taxon>
        <taxon>Alphaproteobacteria</taxon>
        <taxon>Sphingomonadales</taxon>
        <taxon>Sphingomonadaceae</taxon>
        <taxon>Sphingobium</taxon>
    </lineage>
</organism>
<sequence>MADIVRSDEIEVKSRLHDFGMDVSMVSEICEGAIHGRNLASGLQPKTAEGMLKYIFGVESLRKVLLSSTVVDYEIFSVSNMEGVFDAAYGRKIFFQMVDQACGTEDPQPKSKIGDGKKKLIEESGTGFLFPEMAEEEAAKVARISAIARAECWYLMVSIATDGTLCCELSHPKAVDEDKFDGFHERIKIFKYGEFAPSFGSRKDDGDDDKFEITPVIKKK</sequence>
<gene>
    <name evidence="1" type="ORF">FHS92_002885</name>
</gene>
<evidence type="ECO:0000313" key="2">
    <source>
        <dbReference type="Proteomes" id="UP000552700"/>
    </source>
</evidence>
<protein>
    <submittedName>
        <fullName evidence="1">Uncharacterized protein</fullName>
    </submittedName>
</protein>
<name>A0A841J9A5_9SPHN</name>
<dbReference type="Proteomes" id="UP000552700">
    <property type="component" value="Unassembled WGS sequence"/>
</dbReference>
<reference evidence="1 2" key="1">
    <citation type="submission" date="2020-08" db="EMBL/GenBank/DDBJ databases">
        <title>Genomic Encyclopedia of Type Strains, Phase IV (KMG-IV): sequencing the most valuable type-strain genomes for metagenomic binning, comparative biology and taxonomic classification.</title>
        <authorList>
            <person name="Goeker M."/>
        </authorList>
    </citation>
    <scope>NUCLEOTIDE SEQUENCE [LARGE SCALE GENOMIC DNA]</scope>
    <source>
        <strain evidence="1 2">DSM 102255</strain>
    </source>
</reference>
<evidence type="ECO:0000313" key="1">
    <source>
        <dbReference type="EMBL" id="MBB6125128.1"/>
    </source>
</evidence>
<dbReference type="RefSeq" id="WP_184081423.1">
    <property type="nucleotide sequence ID" value="NZ_JACIJP010000005.1"/>
</dbReference>
<dbReference type="EMBL" id="JACIJP010000005">
    <property type="protein sequence ID" value="MBB6125128.1"/>
    <property type="molecule type" value="Genomic_DNA"/>
</dbReference>
<comment type="caution">
    <text evidence="1">The sequence shown here is derived from an EMBL/GenBank/DDBJ whole genome shotgun (WGS) entry which is preliminary data.</text>
</comment>
<proteinExistence type="predicted"/>
<dbReference type="AlphaFoldDB" id="A0A841J9A5"/>
<accession>A0A841J9A5</accession>
<keyword evidence="2" id="KW-1185">Reference proteome</keyword>